<evidence type="ECO:0000256" key="5">
    <source>
        <dbReference type="SAM" id="MobiDB-lite"/>
    </source>
</evidence>
<dbReference type="InterPro" id="IPR004083">
    <property type="entry name" value="Raptor"/>
</dbReference>
<dbReference type="SUPFAM" id="SSF48371">
    <property type="entry name" value="ARM repeat"/>
    <property type="match status" value="1"/>
</dbReference>
<dbReference type="InterPro" id="IPR016024">
    <property type="entry name" value="ARM-type_fold"/>
</dbReference>
<evidence type="ECO:0000313" key="7">
    <source>
        <dbReference type="EMBL" id="SCV70821.1"/>
    </source>
</evidence>
<dbReference type="EMBL" id="FMSP01000006">
    <property type="protein sequence ID" value="SCV70821.1"/>
    <property type="molecule type" value="Genomic_DNA"/>
</dbReference>
<feature type="region of interest" description="Disordered" evidence="5">
    <location>
        <begin position="1042"/>
        <end position="1096"/>
    </location>
</feature>
<dbReference type="GO" id="GO:0009267">
    <property type="term" value="P:cellular response to starvation"/>
    <property type="evidence" value="ECO:0007669"/>
    <property type="project" value="TreeGrafter"/>
</dbReference>
<dbReference type="Pfam" id="PF14538">
    <property type="entry name" value="Raptor_N"/>
    <property type="match status" value="1"/>
</dbReference>
<keyword evidence="8" id="KW-1185">Reference proteome</keyword>
<reference evidence="8" key="1">
    <citation type="submission" date="2016-09" db="EMBL/GenBank/DDBJ databases">
        <authorList>
            <person name="Jeantristanb JTB J.-T."/>
            <person name="Ricardo R."/>
        </authorList>
    </citation>
    <scope>NUCLEOTIDE SEQUENCE [LARGE SCALE GENOMIC DNA]</scope>
</reference>
<dbReference type="Proteomes" id="UP000198372">
    <property type="component" value="Unassembled WGS sequence"/>
</dbReference>
<accession>A0A238FFC4</accession>
<dbReference type="OrthoDB" id="10262360at2759"/>
<keyword evidence="3" id="KW-0677">Repeat</keyword>
<evidence type="ECO:0000259" key="6">
    <source>
        <dbReference type="SMART" id="SM01302"/>
    </source>
</evidence>
<dbReference type="PANTHER" id="PTHR12848">
    <property type="entry name" value="REGULATORY-ASSOCIATED PROTEIN OF MTOR"/>
    <property type="match status" value="1"/>
</dbReference>
<dbReference type="InterPro" id="IPR015943">
    <property type="entry name" value="WD40/YVTN_repeat-like_dom_sf"/>
</dbReference>
<dbReference type="InterPro" id="IPR036322">
    <property type="entry name" value="WD40_repeat_dom_sf"/>
</dbReference>
<dbReference type="InterPro" id="IPR029347">
    <property type="entry name" value="Raptor_N"/>
</dbReference>
<feature type="region of interest" description="Disordered" evidence="5">
    <location>
        <begin position="509"/>
        <end position="529"/>
    </location>
</feature>
<dbReference type="GO" id="GO:0030674">
    <property type="term" value="F:protein-macromolecule adaptor activity"/>
    <property type="evidence" value="ECO:0007669"/>
    <property type="project" value="TreeGrafter"/>
</dbReference>
<feature type="domain" description="Raptor N-terminal CASPase-like" evidence="6">
    <location>
        <begin position="136"/>
        <end position="291"/>
    </location>
</feature>
<proteinExistence type="inferred from homology"/>
<dbReference type="GO" id="GO:0031931">
    <property type="term" value="C:TORC1 complex"/>
    <property type="evidence" value="ECO:0007669"/>
    <property type="project" value="InterPro"/>
</dbReference>
<dbReference type="SMART" id="SM00320">
    <property type="entry name" value="WD40"/>
    <property type="match status" value="5"/>
</dbReference>
<evidence type="ECO:0000313" key="8">
    <source>
        <dbReference type="Proteomes" id="UP000198372"/>
    </source>
</evidence>
<dbReference type="GO" id="GO:0031929">
    <property type="term" value="P:TOR signaling"/>
    <property type="evidence" value="ECO:0007669"/>
    <property type="project" value="InterPro"/>
</dbReference>
<name>A0A238FFC4_9BASI</name>
<protein>
    <submittedName>
        <fullName evidence="7">BQ2448_3583 protein</fullName>
    </submittedName>
</protein>
<dbReference type="PROSITE" id="PS50082">
    <property type="entry name" value="WD_REPEATS_2"/>
    <property type="match status" value="1"/>
</dbReference>
<organism evidence="7 8">
    <name type="scientific">Microbotryum intermedium</name>
    <dbReference type="NCBI Taxonomy" id="269621"/>
    <lineage>
        <taxon>Eukaryota</taxon>
        <taxon>Fungi</taxon>
        <taxon>Dikarya</taxon>
        <taxon>Basidiomycota</taxon>
        <taxon>Pucciniomycotina</taxon>
        <taxon>Microbotryomycetes</taxon>
        <taxon>Microbotryales</taxon>
        <taxon>Microbotryaceae</taxon>
        <taxon>Microbotryum</taxon>
    </lineage>
</organism>
<feature type="repeat" description="WD" evidence="4">
    <location>
        <begin position="1458"/>
        <end position="1499"/>
    </location>
</feature>
<dbReference type="SUPFAM" id="SSF50978">
    <property type="entry name" value="WD40 repeat-like"/>
    <property type="match status" value="1"/>
</dbReference>
<dbReference type="PANTHER" id="PTHR12848:SF16">
    <property type="entry name" value="REGULATORY-ASSOCIATED PROTEIN OF MTOR"/>
    <property type="match status" value="1"/>
</dbReference>
<evidence type="ECO:0000256" key="4">
    <source>
        <dbReference type="PROSITE-ProRule" id="PRU00221"/>
    </source>
</evidence>
<feature type="region of interest" description="Disordered" evidence="5">
    <location>
        <begin position="1003"/>
        <end position="1024"/>
    </location>
</feature>
<dbReference type="InterPro" id="IPR011989">
    <property type="entry name" value="ARM-like"/>
</dbReference>
<keyword evidence="2 4" id="KW-0853">WD repeat</keyword>
<dbReference type="GO" id="GO:0071230">
    <property type="term" value="P:cellular response to amino acid stimulus"/>
    <property type="evidence" value="ECO:0007669"/>
    <property type="project" value="TreeGrafter"/>
</dbReference>
<dbReference type="GO" id="GO:0010506">
    <property type="term" value="P:regulation of autophagy"/>
    <property type="evidence" value="ECO:0007669"/>
    <property type="project" value="TreeGrafter"/>
</dbReference>
<feature type="compositionally biased region" description="Polar residues" evidence="5">
    <location>
        <begin position="1004"/>
        <end position="1013"/>
    </location>
</feature>
<dbReference type="Gene3D" id="1.25.10.10">
    <property type="entry name" value="Leucine-rich Repeat Variant"/>
    <property type="match status" value="1"/>
</dbReference>
<evidence type="ECO:0000256" key="3">
    <source>
        <dbReference type="ARBA" id="ARBA00022737"/>
    </source>
</evidence>
<sequence length="1614" mass="177651">MAPLQLTPIKASTSSSLPDEYEPSQDRQAEDYSDDDDYDSQDDDADDNDDHGLEPDYDDGPLQSYAHVQTGQAQEASDSNMRHGFAEAYSSEEYLTALEKSYFLYWTETRHERAGLPKPPSSNLADHKIDWRNRDRIRTAAAVLVVCLRIGYDPPDVIKTDPCAKLECWVDPHALAKDKAMERIGKNLQSQFENLAATPKTRYKQYLDPPIEDAKKFCTAARKTAKNERVLFYYNGHGVPKPTPSGELWLFNKQYTQYIPVSLSEIVAWLGSPAIFVWDCSAAGNIVTKVQEFAIKRDAELAKEAAAAVAAANGHPPTPAADGSFPAPETKPQIPTVPFRDTIQLGACLAHETLPMNPDLPADLFTSCLTSPIEIALRFFLLRNPLKMGQLDLDMLLKVPGKVNDRRTPLGELNWIFTAVTDTIAWISLPRDLFQKLFRHDLVVAALFRGFLLAERIMRFYECTPISVPALPQTHNHPLWDSWDLAVDMCLAQLPKLLDHEKRWLDSLPPQPLMMPDQPPPSQPPGPPLPYEHSNFFSEQLTAFQVWLDQGAVSKRRHPEQLPVVLQVLLSQAHRLRALILLCRFIDLGPWAVNVALSIGIFAYVLRLLQAPASELRPVLIYIWARILAVYENCKEDLLKQTYPPTRTADLSPYTYFVNILHPSTNSQLPVSNVSEHRAMCAFIFSVCCRGHKPGQVACLKSNVFEACLVHLHDQDGLLRQWAALCIAQIWDDFEEAKGLGVRTRVHELFCSLLNNDPIPEVRASVLYALGTLLGTTGSSDPNKKFGRSVAATGPACGLSPEEANDIELGVAMATLKSSTDGSPLVRRELVALLSSIVNEHPGQFIIAAYRALMERAMKAANAANASSSPPIGSFGPANASSTTGRASSTPTPVREDPTSAIASSINATAESLIEGPKSPKFQAVMFSCMYKTIFDLTADPQPDIAALAQSVMDHIIDLVFASPLGPSARLALRSAPSSTLRASIDPAPSAGSVLRDQLHLSDAGSSAMTPRSNGHVAPGLGGTMKRATTTAMKSLAHLTTSALSDQAPATQPPRPPSALRLNGRSASTGGGSASVAASPTRSASPLHSSASTDSLRYLQSRVGGKVPSKKASIPTTDSATIEGIMIELVAADEERLRRRRAAPTLSEGEPDQVYPLKGWVYEYALEYYKESQMKTTESEEPGSVQHNERMWRRQRNEAVILKTQPMKTAASRARWDSQIGFYSNDTTPTRILFHQFESHLLAADDLGQITVYDWEKNLRINRFANGSPASVPISSLKFVNEDDVAMLLSGTADGHVRLFRNYASADNVELVSSFQGISETIPTTTTQQDAGLVLEWQQGRGQLLMGGNVKLIRVWDATKEQAVQDLPTRANSCLTSLTGDQVAGNILAAGFGDGGMRIYDRRLSARDNMVRSYKGHHQSWLLNVHMQRGGDRELVSASLGGEACLWDIRLPEPIKQVQAHQGGMTQLAVHEHAPVFATSSAFNVIKLWSMKDMTEPISKIGNSCEFALRFALRFILICPGSCRRFLFSVGFMNQRNISMTSMAFHPHHMMLGCAAGDGHINLFEMGQFERIVSFKMWNDADTNHCILSQLEDYKSALTRVGEQQGPMARISWA</sequence>
<feature type="region of interest" description="Disordered" evidence="5">
    <location>
        <begin position="866"/>
        <end position="898"/>
    </location>
</feature>
<feature type="compositionally biased region" description="Polar residues" evidence="5">
    <location>
        <begin position="1080"/>
        <end position="1095"/>
    </location>
</feature>
<feature type="compositionally biased region" description="Low complexity" evidence="5">
    <location>
        <begin position="1064"/>
        <end position="1079"/>
    </location>
</feature>
<dbReference type="GO" id="GO:0005737">
    <property type="term" value="C:cytoplasm"/>
    <property type="evidence" value="ECO:0007669"/>
    <property type="project" value="TreeGrafter"/>
</dbReference>
<gene>
    <name evidence="7" type="ORF">BQ2448_3583</name>
</gene>
<dbReference type="PRINTS" id="PR01547">
    <property type="entry name" value="YEAST176DUF"/>
</dbReference>
<comment type="similarity">
    <text evidence="1">Belongs to the WD repeat RAPTOR family.</text>
</comment>
<feature type="compositionally biased region" description="Polar residues" evidence="5">
    <location>
        <begin position="879"/>
        <end position="892"/>
    </location>
</feature>
<dbReference type="InterPro" id="IPR001680">
    <property type="entry name" value="WD40_rpt"/>
</dbReference>
<feature type="region of interest" description="Disordered" evidence="5">
    <location>
        <begin position="1"/>
        <end position="63"/>
    </location>
</feature>
<dbReference type="STRING" id="269621.A0A238FFC4"/>
<feature type="compositionally biased region" description="Acidic residues" evidence="5">
    <location>
        <begin position="31"/>
        <end position="59"/>
    </location>
</feature>
<evidence type="ECO:0000256" key="1">
    <source>
        <dbReference type="ARBA" id="ARBA00009257"/>
    </source>
</evidence>
<dbReference type="SMART" id="SM01302">
    <property type="entry name" value="Raptor_N"/>
    <property type="match status" value="1"/>
</dbReference>
<dbReference type="GO" id="GO:0030307">
    <property type="term" value="P:positive regulation of cell growth"/>
    <property type="evidence" value="ECO:0007669"/>
    <property type="project" value="TreeGrafter"/>
</dbReference>
<evidence type="ECO:0000256" key="2">
    <source>
        <dbReference type="ARBA" id="ARBA00022574"/>
    </source>
</evidence>
<dbReference type="Gene3D" id="2.130.10.10">
    <property type="entry name" value="YVTN repeat-like/Quinoprotein amine dehydrogenase"/>
    <property type="match status" value="1"/>
</dbReference>